<dbReference type="InterPro" id="IPR011109">
    <property type="entry name" value="DNA_bind_recombinase_dom"/>
</dbReference>
<proteinExistence type="predicted"/>
<sequence length="259" mass="30345">MNKTFGLVRVSSVGQSDNTSIQHQKDTIQKYCELYNLELTEIIEEVYTGTTEDRDGLNYLMDKVKSDECDTIIVYKIDRLMRSFRSGINFISDLIDNGCKIISTQEQIDTSSISGKFFMNILLSMSEMERNTITQRLQNGKKHRFLNEGKMVCSNPPFGYKRDNGTIVIEREESKIVKYIFSLWNRYSEYPTHMRVRRVNRMLFKRGYRFRKGVSFKSHHIHRIINNPFYKGVISIGDLGTRKHQYGNVVSPRLYNLCN</sequence>
<evidence type="ECO:0008006" key="4">
    <source>
        <dbReference type="Google" id="ProtNLM"/>
    </source>
</evidence>
<evidence type="ECO:0000259" key="2">
    <source>
        <dbReference type="PROSITE" id="PS51737"/>
    </source>
</evidence>
<dbReference type="InterPro" id="IPR006119">
    <property type="entry name" value="Resolv_N"/>
</dbReference>
<reference evidence="3" key="1">
    <citation type="submission" date="2018-05" db="EMBL/GenBank/DDBJ databases">
        <authorList>
            <person name="Lanie J.A."/>
            <person name="Ng W.-L."/>
            <person name="Kazmierczak K.M."/>
            <person name="Andrzejewski T.M."/>
            <person name="Davidsen T.M."/>
            <person name="Wayne K.J."/>
            <person name="Tettelin H."/>
            <person name="Glass J.I."/>
            <person name="Rusch D."/>
            <person name="Podicherti R."/>
            <person name="Tsui H.-C.T."/>
            <person name="Winkler M.E."/>
        </authorList>
    </citation>
    <scope>NUCLEOTIDE SEQUENCE</scope>
</reference>
<accession>A0A382D7N2</accession>
<evidence type="ECO:0000259" key="1">
    <source>
        <dbReference type="PROSITE" id="PS51736"/>
    </source>
</evidence>
<feature type="domain" description="Recombinase" evidence="2">
    <location>
        <begin position="157"/>
        <end position="259"/>
    </location>
</feature>
<dbReference type="SUPFAM" id="SSF53041">
    <property type="entry name" value="Resolvase-like"/>
    <property type="match status" value="1"/>
</dbReference>
<dbReference type="Pfam" id="PF07508">
    <property type="entry name" value="Recombinase"/>
    <property type="match status" value="1"/>
</dbReference>
<dbReference type="Gene3D" id="3.90.1750.20">
    <property type="entry name" value="Putative Large Serine Recombinase, Chain B, Domain 2"/>
    <property type="match status" value="1"/>
</dbReference>
<dbReference type="EMBL" id="UINC01038024">
    <property type="protein sequence ID" value="SVB34410.1"/>
    <property type="molecule type" value="Genomic_DNA"/>
</dbReference>
<dbReference type="PROSITE" id="PS51737">
    <property type="entry name" value="RECOMBINASE_DNA_BIND"/>
    <property type="match status" value="1"/>
</dbReference>
<gene>
    <name evidence="3" type="ORF">METZ01_LOCUS187264</name>
</gene>
<dbReference type="PANTHER" id="PTHR30461:SF23">
    <property type="entry name" value="DNA RECOMBINASE-RELATED"/>
    <property type="match status" value="1"/>
</dbReference>
<organism evidence="3">
    <name type="scientific">marine metagenome</name>
    <dbReference type="NCBI Taxonomy" id="408172"/>
    <lineage>
        <taxon>unclassified sequences</taxon>
        <taxon>metagenomes</taxon>
        <taxon>ecological metagenomes</taxon>
    </lineage>
</organism>
<evidence type="ECO:0000313" key="3">
    <source>
        <dbReference type="EMBL" id="SVB34410.1"/>
    </source>
</evidence>
<dbReference type="AlphaFoldDB" id="A0A382D7N2"/>
<dbReference type="InterPro" id="IPR038109">
    <property type="entry name" value="DNA_bind_recomb_sf"/>
</dbReference>
<dbReference type="InterPro" id="IPR050639">
    <property type="entry name" value="SSR_resolvase"/>
</dbReference>
<dbReference type="PANTHER" id="PTHR30461">
    <property type="entry name" value="DNA-INVERTASE FROM LAMBDOID PROPHAGE"/>
    <property type="match status" value="1"/>
</dbReference>
<dbReference type="PROSITE" id="PS51736">
    <property type="entry name" value="RECOMBINASES_3"/>
    <property type="match status" value="1"/>
</dbReference>
<protein>
    <recommendedName>
        <fullName evidence="4">Resolvase/invertase-type recombinase catalytic domain-containing protein</fullName>
    </recommendedName>
</protein>
<dbReference type="Pfam" id="PF00239">
    <property type="entry name" value="Resolvase"/>
    <property type="match status" value="1"/>
</dbReference>
<dbReference type="GO" id="GO:0003677">
    <property type="term" value="F:DNA binding"/>
    <property type="evidence" value="ECO:0007669"/>
    <property type="project" value="InterPro"/>
</dbReference>
<dbReference type="Gene3D" id="3.40.50.1390">
    <property type="entry name" value="Resolvase, N-terminal catalytic domain"/>
    <property type="match status" value="1"/>
</dbReference>
<name>A0A382D7N2_9ZZZZ</name>
<dbReference type="SMART" id="SM00857">
    <property type="entry name" value="Resolvase"/>
    <property type="match status" value="1"/>
</dbReference>
<dbReference type="CDD" id="cd03768">
    <property type="entry name" value="SR_ResInv"/>
    <property type="match status" value="1"/>
</dbReference>
<feature type="domain" description="Resolvase/invertase-type recombinase catalytic" evidence="1">
    <location>
        <begin position="3"/>
        <end position="148"/>
    </location>
</feature>
<dbReference type="InterPro" id="IPR036162">
    <property type="entry name" value="Resolvase-like_N_sf"/>
</dbReference>
<dbReference type="GO" id="GO:0000150">
    <property type="term" value="F:DNA strand exchange activity"/>
    <property type="evidence" value="ECO:0007669"/>
    <property type="project" value="InterPro"/>
</dbReference>